<gene>
    <name evidence="2" type="primary">PLEST010943</name>
    <name evidence="2" type="ORF">PLESTB_001548600</name>
</gene>
<evidence type="ECO:0000313" key="3">
    <source>
        <dbReference type="Proteomes" id="UP001165080"/>
    </source>
</evidence>
<comment type="caution">
    <text evidence="2">The sequence shown here is derived from an EMBL/GenBank/DDBJ whole genome shotgun (WGS) entry which is preliminary data.</text>
</comment>
<dbReference type="EMBL" id="BRXU01000030">
    <property type="protein sequence ID" value="GLC59882.1"/>
    <property type="molecule type" value="Genomic_DNA"/>
</dbReference>
<dbReference type="Proteomes" id="UP001165080">
    <property type="component" value="Unassembled WGS sequence"/>
</dbReference>
<name>A0A9W6BX44_9CHLO</name>
<feature type="compositionally biased region" description="Polar residues" evidence="1">
    <location>
        <begin position="111"/>
        <end position="121"/>
    </location>
</feature>
<feature type="region of interest" description="Disordered" evidence="1">
    <location>
        <begin position="223"/>
        <end position="290"/>
    </location>
</feature>
<evidence type="ECO:0000256" key="1">
    <source>
        <dbReference type="SAM" id="MobiDB-lite"/>
    </source>
</evidence>
<proteinExistence type="predicted"/>
<dbReference type="AlphaFoldDB" id="A0A9W6BX44"/>
<feature type="region of interest" description="Disordered" evidence="1">
    <location>
        <begin position="376"/>
        <end position="398"/>
    </location>
</feature>
<accession>A0A9W6BX44</accession>
<feature type="compositionally biased region" description="Basic and acidic residues" evidence="1">
    <location>
        <begin position="265"/>
        <end position="276"/>
    </location>
</feature>
<feature type="region of interest" description="Disordered" evidence="1">
    <location>
        <begin position="58"/>
        <end position="93"/>
    </location>
</feature>
<keyword evidence="3" id="KW-1185">Reference proteome</keyword>
<feature type="region of interest" description="Disordered" evidence="1">
    <location>
        <begin position="108"/>
        <end position="130"/>
    </location>
</feature>
<protein>
    <submittedName>
        <fullName evidence="2">Uncharacterized protein</fullName>
    </submittedName>
</protein>
<sequence>MSSADRFGNVRSMAAMRPLCASRPCAADDGCWTQGQLPPLFQSPNGGRPAAGHVTVVDIPGFIPDGSSAAQPPSTVHPRLGNNPQQQQQQRNTVTNATADFALELVKPGKSCTNGSSSRQQGWRRPNAVNAPRPRRIAWVETSSSSVSGASANKLLEEPLPVLCTDVYPAAWLNDENIPDVEQSSQQWCTTPLIKTAAGPTAARRIAWPDLFDAAVNQPQCTPTTRAAAAVHPPQLRHPADTQQPEPPQTRILRKAAAGAAHPEPPPRRLPNKEPRPTTSSSQLQAATAGAAAHPGWLARLYRKAHPAAAGLLSKCPSSLAAAHGSECADADADDTDLDDPLTFILGSGLSRDDSLAQPVRPRPVWPSLLLADRNGASSSAAACPPPVRTEEDEDSDRYDAVTEAMLAACAALKAAATTGA</sequence>
<organism evidence="2 3">
    <name type="scientific">Pleodorina starrii</name>
    <dbReference type="NCBI Taxonomy" id="330485"/>
    <lineage>
        <taxon>Eukaryota</taxon>
        <taxon>Viridiplantae</taxon>
        <taxon>Chlorophyta</taxon>
        <taxon>core chlorophytes</taxon>
        <taxon>Chlorophyceae</taxon>
        <taxon>CS clade</taxon>
        <taxon>Chlamydomonadales</taxon>
        <taxon>Volvocaceae</taxon>
        <taxon>Pleodorina</taxon>
    </lineage>
</organism>
<feature type="compositionally biased region" description="Low complexity" evidence="1">
    <location>
        <begin position="278"/>
        <end position="290"/>
    </location>
</feature>
<reference evidence="2 3" key="1">
    <citation type="journal article" date="2023" name="Commun. Biol.">
        <title>Reorganization of the ancestral sex-determining regions during the evolution of trioecy in Pleodorina starrii.</title>
        <authorList>
            <person name="Takahashi K."/>
            <person name="Suzuki S."/>
            <person name="Kawai-Toyooka H."/>
            <person name="Yamamoto K."/>
            <person name="Hamaji T."/>
            <person name="Ootsuki R."/>
            <person name="Yamaguchi H."/>
            <person name="Kawachi M."/>
            <person name="Higashiyama T."/>
            <person name="Nozaki H."/>
        </authorList>
    </citation>
    <scope>NUCLEOTIDE SEQUENCE [LARGE SCALE GENOMIC DNA]</scope>
    <source>
        <strain evidence="2 3">NIES-4479</strain>
    </source>
</reference>
<evidence type="ECO:0000313" key="2">
    <source>
        <dbReference type="EMBL" id="GLC59882.1"/>
    </source>
</evidence>